<keyword evidence="3" id="KW-1185">Reference proteome</keyword>
<name>A0A4R6J204_9BACT</name>
<dbReference type="Proteomes" id="UP000295741">
    <property type="component" value="Unassembled WGS sequence"/>
</dbReference>
<keyword evidence="1" id="KW-0732">Signal</keyword>
<dbReference type="EMBL" id="SNWP01000010">
    <property type="protein sequence ID" value="TDO29300.1"/>
    <property type="molecule type" value="Genomic_DNA"/>
</dbReference>
<dbReference type="RefSeq" id="WP_133473898.1">
    <property type="nucleotide sequence ID" value="NZ_SNWP01000010.1"/>
</dbReference>
<protein>
    <submittedName>
        <fullName evidence="2">Uncharacterized protein</fullName>
    </submittedName>
</protein>
<accession>A0A4R6J204</accession>
<gene>
    <name evidence="2" type="ORF">BC659_1389</name>
</gene>
<evidence type="ECO:0000313" key="2">
    <source>
        <dbReference type="EMBL" id="TDO29300.1"/>
    </source>
</evidence>
<dbReference type="OrthoDB" id="671728at2"/>
<evidence type="ECO:0000313" key="3">
    <source>
        <dbReference type="Proteomes" id="UP000295741"/>
    </source>
</evidence>
<reference evidence="2 3" key="1">
    <citation type="submission" date="2019-03" db="EMBL/GenBank/DDBJ databases">
        <title>Genomic Encyclopedia of Archaeal and Bacterial Type Strains, Phase II (KMG-II): from individual species to whole genera.</title>
        <authorList>
            <person name="Goeker M."/>
        </authorList>
    </citation>
    <scope>NUCLEOTIDE SEQUENCE [LARGE SCALE GENOMIC DNA]</scope>
    <source>
        <strain evidence="2 3">DSM 28323</strain>
    </source>
</reference>
<feature type="signal peptide" evidence="1">
    <location>
        <begin position="1"/>
        <end position="20"/>
    </location>
</feature>
<sequence length="184" mass="20836">MRPFLLLLILLFCFHSATKAQSGVLVFKKKNQNIQSWVKDDFIHFQYVTTQWIDGKIKRISKDSVFLNCYILRQVAGAFGLPMMDTSWIGPMGVHISEIIGMPGNRFKSGMFTNGSLLKLGSAGYIFLNLFNSLQKGEAVFASYNLRRIGIAAGVFLVGHLQSLKYKSYYRMGRKYSMQIIAAQ</sequence>
<comment type="caution">
    <text evidence="2">The sequence shown here is derived from an EMBL/GenBank/DDBJ whole genome shotgun (WGS) entry which is preliminary data.</text>
</comment>
<evidence type="ECO:0000256" key="1">
    <source>
        <dbReference type="SAM" id="SignalP"/>
    </source>
</evidence>
<dbReference type="AlphaFoldDB" id="A0A4R6J204"/>
<proteinExistence type="predicted"/>
<organism evidence="2 3">
    <name type="scientific">Sediminibacterium goheungense</name>
    <dbReference type="NCBI Taxonomy" id="1086393"/>
    <lineage>
        <taxon>Bacteria</taxon>
        <taxon>Pseudomonadati</taxon>
        <taxon>Bacteroidota</taxon>
        <taxon>Chitinophagia</taxon>
        <taxon>Chitinophagales</taxon>
        <taxon>Chitinophagaceae</taxon>
        <taxon>Sediminibacterium</taxon>
    </lineage>
</organism>
<feature type="chain" id="PRO_5020225924" evidence="1">
    <location>
        <begin position="21"/>
        <end position="184"/>
    </location>
</feature>